<keyword evidence="2" id="KW-1185">Reference proteome</keyword>
<dbReference type="Proteomes" id="UP000613580">
    <property type="component" value="Unassembled WGS sequence"/>
</dbReference>
<evidence type="ECO:0000313" key="2">
    <source>
        <dbReference type="Proteomes" id="UP000613580"/>
    </source>
</evidence>
<keyword evidence="1" id="KW-0378">Hydrolase</keyword>
<comment type="caution">
    <text evidence="1">The sequence shown here is derived from an EMBL/GenBank/DDBJ whole genome shotgun (WGS) entry which is preliminary data.</text>
</comment>
<evidence type="ECO:0000313" key="1">
    <source>
        <dbReference type="EMBL" id="KAF7288675.1"/>
    </source>
</evidence>
<dbReference type="EMBL" id="JACAZE010000032">
    <property type="protein sequence ID" value="KAF7288675.1"/>
    <property type="molecule type" value="Genomic_DNA"/>
</dbReference>
<dbReference type="GO" id="GO:0016787">
    <property type="term" value="F:hydrolase activity"/>
    <property type="evidence" value="ECO:0007669"/>
    <property type="project" value="UniProtKB-KW"/>
</dbReference>
<sequence>MALNLNYAANTYLAVTIPASSQYYMQSPAALAELHPAAAYVGQVGELSDVQLVSIPKAQWESLETEIVAAFENVGKVDVQTPKQRVKRGGDEL</sequence>
<dbReference type="AlphaFoldDB" id="A0A8H6RY06"/>
<accession>A0A8H6RY06</accession>
<dbReference type="OrthoDB" id="2585179at2759"/>
<gene>
    <name evidence="1" type="ORF">HMN09_01373500</name>
</gene>
<proteinExistence type="predicted"/>
<reference evidence="1" key="1">
    <citation type="submission" date="2020-05" db="EMBL/GenBank/DDBJ databases">
        <title>Mycena genomes resolve the evolution of fungal bioluminescence.</title>
        <authorList>
            <person name="Tsai I.J."/>
        </authorList>
    </citation>
    <scope>NUCLEOTIDE SEQUENCE</scope>
    <source>
        <strain evidence="1">110903Hualien_Pintung</strain>
    </source>
</reference>
<name>A0A8H6RY06_MYCCL</name>
<organism evidence="1 2">
    <name type="scientific">Mycena chlorophos</name>
    <name type="common">Agaric fungus</name>
    <name type="synonym">Agaricus chlorophos</name>
    <dbReference type="NCBI Taxonomy" id="658473"/>
    <lineage>
        <taxon>Eukaryota</taxon>
        <taxon>Fungi</taxon>
        <taxon>Dikarya</taxon>
        <taxon>Basidiomycota</taxon>
        <taxon>Agaricomycotina</taxon>
        <taxon>Agaricomycetes</taxon>
        <taxon>Agaricomycetidae</taxon>
        <taxon>Agaricales</taxon>
        <taxon>Marasmiineae</taxon>
        <taxon>Mycenaceae</taxon>
        <taxon>Mycena</taxon>
    </lineage>
</organism>
<protein>
    <submittedName>
        <fullName evidence="1">p-loop containing nucleoside triphosphate hydrolase protein</fullName>
    </submittedName>
</protein>